<keyword evidence="3" id="KW-1185">Reference proteome</keyword>
<feature type="domain" description="Serine aminopeptidase S33" evidence="1">
    <location>
        <begin position="51"/>
        <end position="138"/>
    </location>
</feature>
<gene>
    <name evidence="2" type="ORF">JY572_03445</name>
</gene>
<evidence type="ECO:0000313" key="3">
    <source>
        <dbReference type="Proteomes" id="UP000663090"/>
    </source>
</evidence>
<dbReference type="GO" id="GO:0016787">
    <property type="term" value="F:hydrolase activity"/>
    <property type="evidence" value="ECO:0007669"/>
    <property type="project" value="UniProtKB-KW"/>
</dbReference>
<protein>
    <submittedName>
        <fullName evidence="2">Alpha/beta hydrolase</fullName>
    </submittedName>
</protein>
<proteinExistence type="predicted"/>
<keyword evidence="2" id="KW-0378">Hydrolase</keyword>
<dbReference type="Gene3D" id="3.40.50.1820">
    <property type="entry name" value="alpha/beta hydrolase"/>
    <property type="match status" value="1"/>
</dbReference>
<name>A0ABX7N930_9BACT</name>
<organism evidence="2 3">
    <name type="scientific">Myxococcus landrumensis</name>
    <dbReference type="NCBI Taxonomy" id="2813577"/>
    <lineage>
        <taxon>Bacteria</taxon>
        <taxon>Pseudomonadati</taxon>
        <taxon>Myxococcota</taxon>
        <taxon>Myxococcia</taxon>
        <taxon>Myxococcales</taxon>
        <taxon>Cystobacterineae</taxon>
        <taxon>Myxococcaceae</taxon>
        <taxon>Myxococcus</taxon>
    </lineage>
</organism>
<accession>A0ABX7N930</accession>
<evidence type="ECO:0000259" key="1">
    <source>
        <dbReference type="Pfam" id="PF12146"/>
    </source>
</evidence>
<evidence type="ECO:0000313" key="2">
    <source>
        <dbReference type="EMBL" id="QSQ15153.1"/>
    </source>
</evidence>
<dbReference type="Pfam" id="PF12146">
    <property type="entry name" value="Hydrolase_4"/>
    <property type="match status" value="1"/>
</dbReference>
<dbReference type="SUPFAM" id="SSF53474">
    <property type="entry name" value="alpha/beta-Hydrolases"/>
    <property type="match status" value="1"/>
</dbReference>
<dbReference type="InterPro" id="IPR029058">
    <property type="entry name" value="AB_hydrolase_fold"/>
</dbReference>
<dbReference type="InterPro" id="IPR022742">
    <property type="entry name" value="Hydrolase_4"/>
</dbReference>
<reference evidence="2 3" key="1">
    <citation type="submission" date="2021-02" db="EMBL/GenBank/DDBJ databases">
        <title>De Novo genome assembly of isolated myxobacteria.</title>
        <authorList>
            <person name="Stevens D.C."/>
        </authorList>
    </citation>
    <scope>NUCLEOTIDE SEQUENCE [LARGE SCALE GENOMIC DNA]</scope>
    <source>
        <strain evidence="2 3">SCHIC003</strain>
    </source>
</reference>
<dbReference type="Proteomes" id="UP000663090">
    <property type="component" value="Chromosome"/>
</dbReference>
<dbReference type="EMBL" id="CP071091">
    <property type="protein sequence ID" value="QSQ15153.1"/>
    <property type="molecule type" value="Genomic_DNA"/>
</dbReference>
<sequence length="210" mass="21844">MVQKGQFLERSTLIPVGTEVMEGTAHRGKRKPPLLILPPRPDEGGGMDHVIAAELAWAAASAGFPTLRFNHRGVGASQGTRGQGEALLEDAEAAMRVLLENADTNAVAVASLQGGAQVALALQARFPAVGGLCLVAPADVEVSALGRVTCSLLVVQGEEDKRLPRAAVSSAVARAGGEFEVIDDAGATFQRNLPQVGRVVSHWLQRLSGG</sequence>
<dbReference type="RefSeq" id="WP_206716893.1">
    <property type="nucleotide sequence ID" value="NZ_CP071091.1"/>
</dbReference>